<dbReference type="CDD" id="cd21865">
    <property type="entry name" value="DEUBAD_NFRKB"/>
    <property type="match status" value="1"/>
</dbReference>
<name>A0A2S3GXR6_9POAL</name>
<reference evidence="4" key="1">
    <citation type="submission" date="2018-04" db="EMBL/GenBank/DDBJ databases">
        <title>WGS assembly of Panicum hallii.</title>
        <authorList>
            <person name="Lovell J."/>
            <person name="Jenkins J."/>
            <person name="Lowry D."/>
            <person name="Mamidi S."/>
            <person name="Sreedasyam A."/>
            <person name="Weng X."/>
            <person name="Barry K."/>
            <person name="Bonette J."/>
            <person name="Campitelli B."/>
            <person name="Daum C."/>
            <person name="Gordon S."/>
            <person name="Gould B."/>
            <person name="Lipzen A."/>
            <person name="Macqueen A."/>
            <person name="Palacio-Mejia J."/>
            <person name="Plott C."/>
            <person name="Shakirov E."/>
            <person name="Shu S."/>
            <person name="Yoshinaga Y."/>
            <person name="Zane M."/>
            <person name="Rokhsar D."/>
            <person name="Grimwood J."/>
            <person name="Schmutz J."/>
            <person name="Juenger T."/>
        </authorList>
    </citation>
    <scope>NUCLEOTIDE SEQUENCE [LARGE SCALE GENOMIC DNA]</scope>
    <source>
        <strain evidence="4">FIL2</strain>
    </source>
</reference>
<accession>A0A2S3GXR6</accession>
<dbReference type="PANTHER" id="PTHR13052">
    <property type="entry name" value="NFRKB-RELATED"/>
    <property type="match status" value="1"/>
</dbReference>
<dbReference type="PANTHER" id="PTHR13052:SF2">
    <property type="entry name" value="NUCLEAR FACTOR KAPPA-B-BINDING PROTEIN"/>
    <property type="match status" value="1"/>
</dbReference>
<dbReference type="InterPro" id="IPR024867">
    <property type="entry name" value="NFRKB"/>
</dbReference>
<dbReference type="InterPro" id="IPR044867">
    <property type="entry name" value="DEUBAD_dom"/>
</dbReference>
<feature type="domain" description="DEUBAD" evidence="3">
    <location>
        <begin position="89"/>
        <end position="200"/>
    </location>
</feature>
<organism evidence="4">
    <name type="scientific">Panicum hallii</name>
    <dbReference type="NCBI Taxonomy" id="206008"/>
    <lineage>
        <taxon>Eukaryota</taxon>
        <taxon>Viridiplantae</taxon>
        <taxon>Streptophyta</taxon>
        <taxon>Embryophyta</taxon>
        <taxon>Tracheophyta</taxon>
        <taxon>Spermatophyta</taxon>
        <taxon>Magnoliopsida</taxon>
        <taxon>Liliopsida</taxon>
        <taxon>Poales</taxon>
        <taxon>Poaceae</taxon>
        <taxon>PACMAD clade</taxon>
        <taxon>Panicoideae</taxon>
        <taxon>Panicodae</taxon>
        <taxon>Paniceae</taxon>
        <taxon>Panicinae</taxon>
        <taxon>Panicum</taxon>
        <taxon>Panicum sect. Panicum</taxon>
    </lineage>
</organism>
<dbReference type="AlphaFoldDB" id="A0A2S3GXR6"/>
<evidence type="ECO:0000256" key="1">
    <source>
        <dbReference type="ARBA" id="ARBA00004123"/>
    </source>
</evidence>
<sequence length="933" mass="104517">MTCRMSASKQKKRQINCTNSEQYRPGKKTKFDSSNCLVSLKPHIGLKWDQYLRRVVPEKEQVGILWSDLAPFIESQEHCSGLADVTYVPPETFSLESLRGVLSYEVWSTCLTEAERKFLKQFLPSETDAEENVHLLLTGKNHHFGNPFLSWSSSLCYGDIHPDAVLDKEKHIKRDEKAYRINLLNYHSNMVDTLKKWRKRWLSGGDIETLFRDNPGNQKQVVMQLKATKGAMAMKVAQRIDVSKFMSYIKVSKTQLNHIKRLKQSGDGIQTKHVSRVIGGLDKSDVKPYGALLEDEQRRLHEHWLNMSCNDIPAAFEVLKDRKVQMEKARKLLSLELEEKNVSVSRKAEQLTDIMKELGQPGASENNGSRILQNDQVELSPQSMLQGGDDQNTALQDCNDEPTKYMETSIYRIGSPNVEDHDLMVVRGTDITSQGKQNSDVQYHNGVSCVDKGISCCGNNPEEQDDDLADIKLCKDGLGVNSENIEEISYKGATNNNYSSENQEIKSIDYTNTHIDTLDCENLQLEDLEGPSVNAREQDQDLESISHDGLNHNCGHSANISSKMSFPKTHNVIVDQVETQNVMMIPSNSSSLLLKSSGEQMHVEDFLHLNGQVAKGEKNRWQLAGPLQSHYHHPENINNGSGNLQITQPYLSSGQQSSSGYLDNGVLSQQQDQLATSAFIVDNPSSVIEPFSNLQSNGTLHMAKDIGAVSYSLQHANSIEPGLHSLVNNRLAQSAPFPRSLQEQQQLTDQSDNCLYGQLHKDYCADVSFPTKVNPPISEQHSYAAFGSMDHRYNWFPDGCQLHNNNNMPGLESGNCLTQALPSGSNTDGTLFSAISQYKQPSVHLGHGGSSRSQVLEPRNQVRPLQNFLPRSQDTNPPFSDMYGYTQDMASHTSSQIAPVSSMDGSHWTNFIQQNPAMAPDFTNRPFRGPWTR</sequence>
<keyword evidence="2" id="KW-0539">Nucleus</keyword>
<evidence type="ECO:0000259" key="3">
    <source>
        <dbReference type="PROSITE" id="PS51916"/>
    </source>
</evidence>
<dbReference type="GO" id="GO:0031011">
    <property type="term" value="C:Ino80 complex"/>
    <property type="evidence" value="ECO:0007669"/>
    <property type="project" value="InterPro"/>
</dbReference>
<dbReference type="EMBL" id="CM008047">
    <property type="protein sequence ID" value="PAN10945.1"/>
    <property type="molecule type" value="Genomic_DNA"/>
</dbReference>
<evidence type="ECO:0000256" key="2">
    <source>
        <dbReference type="ARBA" id="ARBA00023242"/>
    </source>
</evidence>
<dbReference type="Gramene" id="PAN10945">
    <property type="protein sequence ID" value="PAN10945"/>
    <property type="gene ID" value="PAHAL_2G128000"/>
</dbReference>
<dbReference type="PROSITE" id="PS51916">
    <property type="entry name" value="DEUBAD"/>
    <property type="match status" value="1"/>
</dbReference>
<proteinExistence type="predicted"/>
<comment type="subcellular location">
    <subcellularLocation>
        <location evidence="1">Nucleus</location>
    </subcellularLocation>
</comment>
<gene>
    <name evidence="4" type="ORF">PAHAL_2G128000</name>
</gene>
<evidence type="ECO:0000313" key="4">
    <source>
        <dbReference type="EMBL" id="PAN10945.1"/>
    </source>
</evidence>
<dbReference type="Proteomes" id="UP000243499">
    <property type="component" value="Chromosome 2"/>
</dbReference>
<protein>
    <recommendedName>
        <fullName evidence="3">DEUBAD domain-containing protein</fullName>
    </recommendedName>
</protein>